<dbReference type="EMBL" id="GBRH01200907">
    <property type="protein sequence ID" value="JAD96988.1"/>
    <property type="molecule type" value="Transcribed_RNA"/>
</dbReference>
<evidence type="ECO:0000313" key="2">
    <source>
        <dbReference type="EMBL" id="JAD96988.1"/>
    </source>
</evidence>
<feature type="transmembrane region" description="Helical" evidence="1">
    <location>
        <begin position="6"/>
        <end position="23"/>
    </location>
</feature>
<accession>A0A0A9EDA0</accession>
<keyword evidence="1" id="KW-0812">Transmembrane</keyword>
<proteinExistence type="predicted"/>
<keyword evidence="1" id="KW-0472">Membrane</keyword>
<evidence type="ECO:0000256" key="1">
    <source>
        <dbReference type="SAM" id="Phobius"/>
    </source>
</evidence>
<organism evidence="2">
    <name type="scientific">Arundo donax</name>
    <name type="common">Giant reed</name>
    <name type="synonym">Donax arundinaceus</name>
    <dbReference type="NCBI Taxonomy" id="35708"/>
    <lineage>
        <taxon>Eukaryota</taxon>
        <taxon>Viridiplantae</taxon>
        <taxon>Streptophyta</taxon>
        <taxon>Embryophyta</taxon>
        <taxon>Tracheophyta</taxon>
        <taxon>Spermatophyta</taxon>
        <taxon>Magnoliopsida</taxon>
        <taxon>Liliopsida</taxon>
        <taxon>Poales</taxon>
        <taxon>Poaceae</taxon>
        <taxon>PACMAD clade</taxon>
        <taxon>Arundinoideae</taxon>
        <taxon>Arundineae</taxon>
        <taxon>Arundo</taxon>
    </lineage>
</organism>
<keyword evidence="1" id="KW-1133">Transmembrane helix</keyword>
<name>A0A0A9EDA0_ARUDO</name>
<protein>
    <submittedName>
        <fullName evidence="2">Uncharacterized protein</fullName>
    </submittedName>
</protein>
<sequence length="32" mass="3687">MHFEKIMFAPCYLLVLVCGFSNLNKSAVLRIQ</sequence>
<reference evidence="2" key="1">
    <citation type="submission" date="2014-09" db="EMBL/GenBank/DDBJ databases">
        <authorList>
            <person name="Magalhaes I.L.F."/>
            <person name="Oliveira U."/>
            <person name="Santos F.R."/>
            <person name="Vidigal T.H.D.A."/>
            <person name="Brescovit A.D."/>
            <person name="Santos A.J."/>
        </authorList>
    </citation>
    <scope>NUCLEOTIDE SEQUENCE</scope>
    <source>
        <tissue evidence="2">Shoot tissue taken approximately 20 cm above the soil surface</tissue>
    </source>
</reference>
<dbReference type="AlphaFoldDB" id="A0A0A9EDA0"/>
<reference evidence="2" key="2">
    <citation type="journal article" date="2015" name="Data Brief">
        <title>Shoot transcriptome of the giant reed, Arundo donax.</title>
        <authorList>
            <person name="Barrero R.A."/>
            <person name="Guerrero F.D."/>
            <person name="Moolhuijzen P."/>
            <person name="Goolsby J.A."/>
            <person name="Tidwell J."/>
            <person name="Bellgard S.E."/>
            <person name="Bellgard M.I."/>
        </authorList>
    </citation>
    <scope>NUCLEOTIDE SEQUENCE</scope>
    <source>
        <tissue evidence="2">Shoot tissue taken approximately 20 cm above the soil surface</tissue>
    </source>
</reference>